<evidence type="ECO:0000256" key="1">
    <source>
        <dbReference type="SAM" id="SignalP"/>
    </source>
</evidence>
<reference evidence="3 4" key="1">
    <citation type="submission" date="2019-01" db="EMBL/GenBank/DDBJ databases">
        <title>Novel species of Nocardioides.</title>
        <authorList>
            <person name="Liu Q."/>
            <person name="Xin Y.-H."/>
        </authorList>
    </citation>
    <scope>NUCLEOTIDE SEQUENCE [LARGE SCALE GENOMIC DNA]</scope>
    <source>
        <strain evidence="3 4">CGMCC 4.6882</strain>
    </source>
</reference>
<dbReference type="GO" id="GO:0015833">
    <property type="term" value="P:peptide transport"/>
    <property type="evidence" value="ECO:0007669"/>
    <property type="project" value="TreeGrafter"/>
</dbReference>
<dbReference type="GO" id="GO:0042597">
    <property type="term" value="C:periplasmic space"/>
    <property type="evidence" value="ECO:0007669"/>
    <property type="project" value="UniProtKB-ARBA"/>
</dbReference>
<dbReference type="CDD" id="cd00995">
    <property type="entry name" value="PBP2_NikA_DppA_OppA_like"/>
    <property type="match status" value="1"/>
</dbReference>
<dbReference type="Gene3D" id="3.40.190.10">
    <property type="entry name" value="Periplasmic binding protein-like II"/>
    <property type="match status" value="1"/>
</dbReference>
<dbReference type="InterPro" id="IPR000914">
    <property type="entry name" value="SBP_5_dom"/>
</dbReference>
<dbReference type="PIRSF" id="PIRSF002741">
    <property type="entry name" value="MppA"/>
    <property type="match status" value="1"/>
</dbReference>
<dbReference type="AlphaFoldDB" id="A0A4Q2RRC9"/>
<dbReference type="Pfam" id="PF00496">
    <property type="entry name" value="SBP_bac_5"/>
    <property type="match status" value="1"/>
</dbReference>
<dbReference type="RefSeq" id="WP_129402104.1">
    <property type="nucleotide sequence ID" value="NZ_SDWT01000004.1"/>
</dbReference>
<feature type="chain" id="PRO_5020402964" evidence="1">
    <location>
        <begin position="24"/>
        <end position="541"/>
    </location>
</feature>
<evidence type="ECO:0000313" key="3">
    <source>
        <dbReference type="EMBL" id="RYB90434.1"/>
    </source>
</evidence>
<dbReference type="PROSITE" id="PS51257">
    <property type="entry name" value="PROKAR_LIPOPROTEIN"/>
    <property type="match status" value="1"/>
</dbReference>
<evidence type="ECO:0000313" key="4">
    <source>
        <dbReference type="Proteomes" id="UP000294071"/>
    </source>
</evidence>
<dbReference type="Proteomes" id="UP000294071">
    <property type="component" value="Unassembled WGS sequence"/>
</dbReference>
<name>A0A4Q2RRC9_9ACTN</name>
<dbReference type="GO" id="GO:0043190">
    <property type="term" value="C:ATP-binding cassette (ABC) transporter complex"/>
    <property type="evidence" value="ECO:0007669"/>
    <property type="project" value="InterPro"/>
</dbReference>
<dbReference type="SUPFAM" id="SSF53850">
    <property type="entry name" value="Periplasmic binding protein-like II"/>
    <property type="match status" value="1"/>
</dbReference>
<dbReference type="PANTHER" id="PTHR30290">
    <property type="entry name" value="PERIPLASMIC BINDING COMPONENT OF ABC TRANSPORTER"/>
    <property type="match status" value="1"/>
</dbReference>
<evidence type="ECO:0000259" key="2">
    <source>
        <dbReference type="Pfam" id="PF00496"/>
    </source>
</evidence>
<accession>A0A4Q2RRC9</accession>
<proteinExistence type="predicted"/>
<dbReference type="InterPro" id="IPR030678">
    <property type="entry name" value="Peptide/Ni-bd"/>
</dbReference>
<keyword evidence="1" id="KW-0732">Signal</keyword>
<gene>
    <name evidence="3" type="ORF">EUA93_19985</name>
</gene>
<keyword evidence="4" id="KW-1185">Reference proteome</keyword>
<feature type="signal peptide" evidence="1">
    <location>
        <begin position="1"/>
        <end position="23"/>
    </location>
</feature>
<sequence length="541" mass="54671">MTRSLIGPAALALALSATLTACGGGGGGGGGGGTGGGTGGGEASYVDGATFTLGLSSDPGNLDPQMGAGSSLFAVSQFAYDPLVSVDGETGEIGSQLAEEWSVDGTTVSLTLADGITCADGDELTASDVADSLNFVTDPENQSPFLGTFIPVGAKAEGDDASRTVTLTLETASPFVLNGLGSLPIVCPGGMDDRDSLAQATSGTGPYELTEAAPGDHYTYTLREGYTWGPGGASTDEQGLPATVVVQVVENETTAANLLLSGGLNAAQIVGPDGDRLEKSGLFVAETTGLVGEQWYNHADGRVTSDPDVRMALTQALDLTELAGVVTSGRGGPATTLAVNEPVACPGDSVSGALPAHDPEAAADLLDAAGWQEGSDGVRTKDGEPLAVTFLYQNDLGSSGDAGAELVVQQWKAIGVDATAKSQNETQLTGTIFSAGDWDVAWVSLNVSSPDQLVPFLSGPAAPDGTNFSAIASDDYEADVDEAMGMDGTASCDTWLGAEAQLVQDADIIPFANNTVRTFGKGAEFETPGQLIPLSIRMLAP</sequence>
<organism evidence="3 4">
    <name type="scientific">Nocardioides oleivorans</name>
    <dbReference type="NCBI Taxonomy" id="273676"/>
    <lineage>
        <taxon>Bacteria</taxon>
        <taxon>Bacillati</taxon>
        <taxon>Actinomycetota</taxon>
        <taxon>Actinomycetes</taxon>
        <taxon>Propionibacteriales</taxon>
        <taxon>Nocardioidaceae</taxon>
        <taxon>Nocardioides</taxon>
    </lineage>
</organism>
<comment type="caution">
    <text evidence="3">The sequence shown here is derived from an EMBL/GenBank/DDBJ whole genome shotgun (WGS) entry which is preliminary data.</text>
</comment>
<dbReference type="GO" id="GO:1904680">
    <property type="term" value="F:peptide transmembrane transporter activity"/>
    <property type="evidence" value="ECO:0007669"/>
    <property type="project" value="TreeGrafter"/>
</dbReference>
<dbReference type="EMBL" id="SDWT01000004">
    <property type="protein sequence ID" value="RYB90434.1"/>
    <property type="molecule type" value="Genomic_DNA"/>
</dbReference>
<dbReference type="InterPro" id="IPR039424">
    <property type="entry name" value="SBP_5"/>
</dbReference>
<protein>
    <submittedName>
        <fullName evidence="3">ABC transporter substrate-binding protein</fullName>
    </submittedName>
</protein>
<feature type="domain" description="Solute-binding protein family 5" evidence="2">
    <location>
        <begin position="94"/>
        <end position="452"/>
    </location>
</feature>
<dbReference type="OrthoDB" id="9046151at2"/>
<dbReference type="Gene3D" id="3.10.105.10">
    <property type="entry name" value="Dipeptide-binding Protein, Domain 3"/>
    <property type="match status" value="1"/>
</dbReference>